<reference evidence="1 2" key="1">
    <citation type="submission" date="2023-07" db="EMBL/GenBank/DDBJ databases">
        <title>Genomic Encyclopedia of Type Strains, Phase IV (KMG-IV): sequencing the most valuable type-strain genomes for metagenomic binning, comparative biology and taxonomic classification.</title>
        <authorList>
            <person name="Goeker M."/>
        </authorList>
    </citation>
    <scope>NUCLEOTIDE SEQUENCE [LARGE SCALE GENOMIC DNA]</scope>
    <source>
        <strain evidence="1 2">DSM 1112</strain>
    </source>
</reference>
<sequence length="100" mass="10801">MDVKYPNARAHLFDAVRALSTSPDSIQVRLADATESLLAVTLDEFASDTELTIKFARILDLIAVDRDDASAIAIETAAYLTDVEAGVLAALIFDLLYEVA</sequence>
<comment type="caution">
    <text evidence="1">The sequence shown here is derived from an EMBL/GenBank/DDBJ whole genome shotgun (WGS) entry which is preliminary data.</text>
</comment>
<gene>
    <name evidence="1" type="ORF">QO002_005553</name>
</gene>
<evidence type="ECO:0000313" key="2">
    <source>
        <dbReference type="Proteomes" id="UP001230207"/>
    </source>
</evidence>
<dbReference type="Proteomes" id="UP001230207">
    <property type="component" value="Unassembled WGS sequence"/>
</dbReference>
<name>A0ABU0C2L8_9HYPH</name>
<accession>A0ABU0C2L8</accession>
<keyword evidence="2" id="KW-1185">Reference proteome</keyword>
<dbReference type="RefSeq" id="WP_307235831.1">
    <property type="nucleotide sequence ID" value="NZ_JAUSVF010000003.1"/>
</dbReference>
<organism evidence="1 2">
    <name type="scientific">Pararhizobium capsulatum DSM 1112</name>
    <dbReference type="NCBI Taxonomy" id="1121113"/>
    <lineage>
        <taxon>Bacteria</taxon>
        <taxon>Pseudomonadati</taxon>
        <taxon>Pseudomonadota</taxon>
        <taxon>Alphaproteobacteria</taxon>
        <taxon>Hyphomicrobiales</taxon>
        <taxon>Rhizobiaceae</taxon>
        <taxon>Rhizobium/Agrobacterium group</taxon>
        <taxon>Pararhizobium</taxon>
    </lineage>
</organism>
<proteinExistence type="predicted"/>
<dbReference type="EMBL" id="JAUSVF010000003">
    <property type="protein sequence ID" value="MDQ0323347.1"/>
    <property type="molecule type" value="Genomic_DNA"/>
</dbReference>
<evidence type="ECO:0000313" key="1">
    <source>
        <dbReference type="EMBL" id="MDQ0323347.1"/>
    </source>
</evidence>
<protein>
    <submittedName>
        <fullName evidence="1">Uncharacterized protein</fullName>
    </submittedName>
</protein>